<organism evidence="10 11">
    <name type="scientific">Ordospora colligata OC4</name>
    <dbReference type="NCBI Taxonomy" id="1354746"/>
    <lineage>
        <taxon>Eukaryota</taxon>
        <taxon>Fungi</taxon>
        <taxon>Fungi incertae sedis</taxon>
        <taxon>Microsporidia</taxon>
        <taxon>Ordosporidae</taxon>
        <taxon>Ordospora</taxon>
    </lineage>
</organism>
<protein>
    <recommendedName>
        <fullName evidence="9">ADP,ATP carrier protein</fullName>
    </recommendedName>
</protein>
<comment type="caution">
    <text evidence="10">The sequence shown here is derived from an EMBL/GenBank/DDBJ whole genome shotgun (WGS) entry which is preliminary data.</text>
</comment>
<dbReference type="PANTHER" id="PTHR31187:SF1">
    <property type="entry name" value="ADP,ATP CARRIER PROTEIN 1"/>
    <property type="match status" value="1"/>
</dbReference>
<dbReference type="OrthoDB" id="2190844at2759"/>
<dbReference type="GO" id="GO:0005524">
    <property type="term" value="F:ATP binding"/>
    <property type="evidence" value="ECO:0007669"/>
    <property type="project" value="UniProtKB-KW"/>
</dbReference>
<dbReference type="VEuPathDB" id="MicrosporidiaDB:M896_050360"/>
<feature type="transmembrane region" description="Helical" evidence="9">
    <location>
        <begin position="204"/>
        <end position="223"/>
    </location>
</feature>
<feature type="transmembrane region" description="Helical" evidence="9">
    <location>
        <begin position="479"/>
        <end position="501"/>
    </location>
</feature>
<dbReference type="InParanoid" id="A0A0B2UKW0"/>
<comment type="subcellular location">
    <subcellularLocation>
        <location evidence="1 9">Membrane</location>
        <topology evidence="1 9">Multi-pass membrane protein</topology>
    </subcellularLocation>
</comment>
<dbReference type="GeneID" id="26261689"/>
<feature type="transmembrane region" description="Helical" evidence="9">
    <location>
        <begin position="39"/>
        <end position="63"/>
    </location>
</feature>
<evidence type="ECO:0000256" key="7">
    <source>
        <dbReference type="ARBA" id="ARBA00022989"/>
    </source>
</evidence>
<dbReference type="PANTHER" id="PTHR31187">
    <property type="match status" value="1"/>
</dbReference>
<evidence type="ECO:0000313" key="11">
    <source>
        <dbReference type="Proteomes" id="UP000031056"/>
    </source>
</evidence>
<dbReference type="EMBL" id="JOKQ01000005">
    <property type="protein sequence ID" value="KHN69630.1"/>
    <property type="molecule type" value="Genomic_DNA"/>
</dbReference>
<evidence type="ECO:0000256" key="5">
    <source>
        <dbReference type="ARBA" id="ARBA00022741"/>
    </source>
</evidence>
<feature type="transmembrane region" description="Helical" evidence="9">
    <location>
        <begin position="453"/>
        <end position="473"/>
    </location>
</feature>
<feature type="transmembrane region" description="Helical" evidence="9">
    <location>
        <begin position="371"/>
        <end position="396"/>
    </location>
</feature>
<evidence type="ECO:0000256" key="8">
    <source>
        <dbReference type="ARBA" id="ARBA00023136"/>
    </source>
</evidence>
<keyword evidence="8 9" id="KW-0472">Membrane</keyword>
<evidence type="ECO:0000256" key="1">
    <source>
        <dbReference type="ARBA" id="ARBA00004141"/>
    </source>
</evidence>
<dbReference type="STRING" id="1354746.A0A0B2UKW0"/>
<keyword evidence="7 9" id="KW-1133">Transmembrane helix</keyword>
<gene>
    <name evidence="10" type="ORF">M896_050360</name>
</gene>
<evidence type="ECO:0000256" key="9">
    <source>
        <dbReference type="RuleBase" id="RU363121"/>
    </source>
</evidence>
<feature type="transmembrane region" description="Helical" evidence="9">
    <location>
        <begin position="298"/>
        <end position="318"/>
    </location>
</feature>
<feature type="transmembrane region" description="Helical" evidence="9">
    <location>
        <begin position="338"/>
        <end position="359"/>
    </location>
</feature>
<dbReference type="Pfam" id="PF03219">
    <property type="entry name" value="TLC"/>
    <property type="match status" value="1"/>
</dbReference>
<keyword evidence="6 9" id="KW-0067">ATP-binding</keyword>
<evidence type="ECO:0000256" key="3">
    <source>
        <dbReference type="ARBA" id="ARBA00022448"/>
    </source>
</evidence>
<dbReference type="Proteomes" id="UP000031056">
    <property type="component" value="Unassembled WGS sequence"/>
</dbReference>
<dbReference type="HOGENOM" id="CLU_023964_1_0_1"/>
<evidence type="ECO:0000256" key="2">
    <source>
        <dbReference type="ARBA" id="ARBA00007127"/>
    </source>
</evidence>
<feature type="transmembrane region" description="Helical" evidence="9">
    <location>
        <begin position="243"/>
        <end position="262"/>
    </location>
</feature>
<keyword evidence="5 9" id="KW-0547">Nucleotide-binding</keyword>
<comment type="similarity">
    <text evidence="2 9">Belongs to the ADP/ATP translocase tlc family.</text>
</comment>
<proteinExistence type="inferred from homology"/>
<accession>A0A0B2UKW0</accession>
<feature type="transmembrane region" description="Helical" evidence="9">
    <location>
        <begin position="107"/>
        <end position="127"/>
    </location>
</feature>
<keyword evidence="11" id="KW-1185">Reference proteome</keyword>
<sequence length="524" mass="59140">MSENTSDLTGLLEDEYIERKTQYKQQNVQPGLRRPSQDLVVCIMFGLLFALLSYIDVFLHILGDMVVMKTQIPSSILFIKSVLVVPVSFFFIDVVQRKLKTLGPSRMFEIILLCSSAFLLLFGTVIWPNSKALQIDFFWSRDIFSEGKMNSRRLDFLFPTFLVFNEWISSVLYLISELWGSLIVSFMFFSRLTHQCTESQLKRFFPMLSLISGVAMLSSGLLIRNLNKHRDGLCFDDKETMFSRVFVVASILGLVTTGMSFFTDRFLTKQQSSMKDVAHIDQKMTLSMSLKLMQKSKLLAAMTTIVIMSSVCSGVVEATYRGGITLGAAQASTTIPSYVNRLNALAQIITSIFLLVIFFKPAGQFIDKKGWLPVAIVAPAMVVISLLVFFPIVFVNLRKEEIARFVLENYIGMVVVSLIRISKYCFFDISKEAVSIRIDPMHRQMFRGIHDGLGINVGKTIGSLYCTIVTMIFDVREIRSMALISSVFIAGLCIVWIRSILCINRSYKESIVRNGFADVGAIAH</sequence>
<evidence type="ECO:0000313" key="10">
    <source>
        <dbReference type="EMBL" id="KHN69630.1"/>
    </source>
</evidence>
<dbReference type="GO" id="GO:0005471">
    <property type="term" value="F:ATP:ADP antiporter activity"/>
    <property type="evidence" value="ECO:0007669"/>
    <property type="project" value="InterPro"/>
</dbReference>
<reference evidence="10 11" key="1">
    <citation type="journal article" date="2014" name="MBio">
        <title>The Ordospora colligata genome; evolution of extreme reduction in microsporidia and host-to-parasite horizontal gene transfer.</title>
        <authorList>
            <person name="Pombert J.-F."/>
            <person name="Haag K.L."/>
            <person name="Beidas S."/>
            <person name="Ebert D."/>
            <person name="Keeling P.J."/>
        </authorList>
    </citation>
    <scope>NUCLEOTIDE SEQUENCE [LARGE SCALE GENOMIC DNA]</scope>
    <source>
        <strain evidence="10 11">OC4</strain>
    </source>
</reference>
<name>A0A0B2UKW0_9MICR</name>
<feature type="transmembrane region" description="Helical" evidence="9">
    <location>
        <begin position="167"/>
        <end position="192"/>
    </location>
</feature>
<feature type="transmembrane region" description="Helical" evidence="9">
    <location>
        <begin position="75"/>
        <end position="95"/>
    </location>
</feature>
<evidence type="ECO:0000256" key="4">
    <source>
        <dbReference type="ARBA" id="ARBA00022692"/>
    </source>
</evidence>
<evidence type="ECO:0000256" key="6">
    <source>
        <dbReference type="ARBA" id="ARBA00022840"/>
    </source>
</evidence>
<dbReference type="RefSeq" id="XP_014563672.1">
    <property type="nucleotide sequence ID" value="XM_014708186.1"/>
</dbReference>
<keyword evidence="4 9" id="KW-0812">Transmembrane</keyword>
<dbReference type="InterPro" id="IPR004667">
    <property type="entry name" value="ADP_ATP_car_bac_type"/>
</dbReference>
<keyword evidence="3 9" id="KW-0813">Transport</keyword>
<dbReference type="AlphaFoldDB" id="A0A0B2UKW0"/>
<dbReference type="GO" id="GO:0016020">
    <property type="term" value="C:membrane"/>
    <property type="evidence" value="ECO:0007669"/>
    <property type="project" value="UniProtKB-SubCell"/>
</dbReference>